<name>A0AAV0UW06_9STRA</name>
<reference evidence="1" key="1">
    <citation type="submission" date="2022-12" db="EMBL/GenBank/DDBJ databases">
        <authorList>
            <person name="Webb A."/>
        </authorList>
    </citation>
    <scope>NUCLEOTIDE SEQUENCE</scope>
    <source>
        <strain evidence="1">Pd1</strain>
    </source>
</reference>
<gene>
    <name evidence="1" type="ORF">PDE001_LOCUS7323</name>
</gene>
<dbReference type="EMBL" id="CANTFM010001467">
    <property type="protein sequence ID" value="CAI5739855.1"/>
    <property type="molecule type" value="Genomic_DNA"/>
</dbReference>
<accession>A0AAV0UW06</accession>
<organism evidence="1 2">
    <name type="scientific">Peronospora destructor</name>
    <dbReference type="NCBI Taxonomy" id="86335"/>
    <lineage>
        <taxon>Eukaryota</taxon>
        <taxon>Sar</taxon>
        <taxon>Stramenopiles</taxon>
        <taxon>Oomycota</taxon>
        <taxon>Peronosporomycetes</taxon>
        <taxon>Peronosporales</taxon>
        <taxon>Peronosporaceae</taxon>
        <taxon>Peronospora</taxon>
    </lineage>
</organism>
<protein>
    <submittedName>
        <fullName evidence="1">Uncharacterized protein</fullName>
    </submittedName>
</protein>
<dbReference type="Proteomes" id="UP001162029">
    <property type="component" value="Unassembled WGS sequence"/>
</dbReference>
<comment type="caution">
    <text evidence="1">The sequence shown here is derived from an EMBL/GenBank/DDBJ whole genome shotgun (WGS) entry which is preliminary data.</text>
</comment>
<proteinExistence type="predicted"/>
<dbReference type="AlphaFoldDB" id="A0AAV0UW06"/>
<evidence type="ECO:0000313" key="2">
    <source>
        <dbReference type="Proteomes" id="UP001162029"/>
    </source>
</evidence>
<evidence type="ECO:0000313" key="1">
    <source>
        <dbReference type="EMBL" id="CAI5739855.1"/>
    </source>
</evidence>
<sequence length="113" mass="11982">MLATTSRRLPKAAAVVARCISSSTSARALQQTPAIPSISPTSTSQVTPAEKVWCDIYGVDYEKQIQEALHESPAAAEAASKPVNYFTAPPASSVKAQSKADIWDVVFGDKEST</sequence>
<keyword evidence="2" id="KW-1185">Reference proteome</keyword>